<evidence type="ECO:0000259" key="1">
    <source>
        <dbReference type="PROSITE" id="PS50004"/>
    </source>
</evidence>
<dbReference type="PROSITE" id="PS50004">
    <property type="entry name" value="C2"/>
    <property type="match status" value="1"/>
</dbReference>
<dbReference type="Pfam" id="PF00168">
    <property type="entry name" value="C2"/>
    <property type="match status" value="1"/>
</dbReference>
<dbReference type="Proteomes" id="UP001230188">
    <property type="component" value="Unassembled WGS sequence"/>
</dbReference>
<dbReference type="EMBL" id="JAQMWT010000262">
    <property type="protein sequence ID" value="KAJ8606632.1"/>
    <property type="molecule type" value="Genomic_DNA"/>
</dbReference>
<protein>
    <recommendedName>
        <fullName evidence="1">C2 domain-containing protein</fullName>
    </recommendedName>
</protein>
<dbReference type="InterPro" id="IPR035892">
    <property type="entry name" value="C2_domain_sf"/>
</dbReference>
<dbReference type="InterPro" id="IPR000008">
    <property type="entry name" value="C2_dom"/>
</dbReference>
<accession>A0AAD7UI46</accession>
<dbReference type="AlphaFoldDB" id="A0AAD7UI46"/>
<evidence type="ECO:0000313" key="2">
    <source>
        <dbReference type="EMBL" id="KAJ8606632.1"/>
    </source>
</evidence>
<proteinExistence type="predicted"/>
<name>A0AAD7UI46_9STRA</name>
<feature type="domain" description="C2" evidence="1">
    <location>
        <begin position="279"/>
        <end position="431"/>
    </location>
</feature>
<dbReference type="Gene3D" id="2.60.40.150">
    <property type="entry name" value="C2 domain"/>
    <property type="match status" value="1"/>
</dbReference>
<organism evidence="2 3">
    <name type="scientific">Chrysophaeum taylorii</name>
    <dbReference type="NCBI Taxonomy" id="2483200"/>
    <lineage>
        <taxon>Eukaryota</taxon>
        <taxon>Sar</taxon>
        <taxon>Stramenopiles</taxon>
        <taxon>Ochrophyta</taxon>
        <taxon>Pelagophyceae</taxon>
        <taxon>Pelagomonadales</taxon>
        <taxon>Pelagomonadaceae</taxon>
        <taxon>Chrysophaeum</taxon>
    </lineage>
</organism>
<reference evidence="2" key="1">
    <citation type="submission" date="2023-01" db="EMBL/GenBank/DDBJ databases">
        <title>Metagenome sequencing of chrysophaentin producing Chrysophaeum taylorii.</title>
        <authorList>
            <person name="Davison J."/>
            <person name="Bewley C."/>
        </authorList>
    </citation>
    <scope>NUCLEOTIDE SEQUENCE</scope>
    <source>
        <strain evidence="2">NIES-1699</strain>
    </source>
</reference>
<evidence type="ECO:0000313" key="3">
    <source>
        <dbReference type="Proteomes" id="UP001230188"/>
    </source>
</evidence>
<keyword evidence="3" id="KW-1185">Reference proteome</keyword>
<gene>
    <name evidence="2" type="ORF">CTAYLR_008395</name>
</gene>
<sequence length="808" mass="87235">MEGSIYAKVLEVRGAHYSGVEDMAKTNQVVRVGMRVVVNGKASKVVKTALRPRNHILEGADFTSASADSNPIEDILRQGYDADGVVKFTVYQRLRTDLIDTVVLGTTTIPVSEITAGSMVKAEPVTLALVKGAGKPNGELAVALWTTKALQKPDIPTWVLWFKPALGMCLATTVCAGALLGFPRLAFYSALPVALAWAYLELPKLIGTALTKILALAVPGLNMSVSAVRLQASLCGSLLVGVDVDDFKLAHDESYEFYHESFVAAKRVSLALRFDVASLVANVIAAVRRGTSTVETESLVLAASAKNLAAKDHFLTTKSSSDPYFRIVVAPTDEVHAHALSEKNADFDADACVEICRSETIEDNLNPRWKDVEIDEGVVESKRRGRKLLVVVMDYDYGTASDLIGIGEIEALSGDGTVVELRKRGAPAGEFAFATRKTVVEHKQPAIAWKPSPTEHAALRKEAGVMFEPTRLATLVLDLKIDDPVIAFDTAEINDEFNVNNFVRLLSEGKITSKTGLKTMPNTLRVSVNAVRFDAETTKEVKVVVALRGEELTFGPVEADGATATGFPAIPDAIAVADPSAVVQVKVFVGSSLLGDWICKLETLAVAPTRVFGKNVVASRDGSEFKLGGLMQVRADDRAVPAGADIDLTLTWTHDPNGMTHNQILEVAKLKALEQLQQNSAEFNLSLGNLGLWGNFLADFPLLFSVNTLELNRIKFHLKALFMGYDTDRSDEAIYVDQIDLRDDLKSSTGVDLATLGFDLVTSIAGPVLKEVSILDAAKQILQGVSIGLFSSEKDNEAYQDDNDDAEE</sequence>
<comment type="caution">
    <text evidence="2">The sequence shown here is derived from an EMBL/GenBank/DDBJ whole genome shotgun (WGS) entry which is preliminary data.</text>
</comment>
<dbReference type="SUPFAM" id="SSF49562">
    <property type="entry name" value="C2 domain (Calcium/lipid-binding domain, CaLB)"/>
    <property type="match status" value="1"/>
</dbReference>